<feature type="region of interest" description="Disordered" evidence="6">
    <location>
        <begin position="160"/>
        <end position="220"/>
    </location>
</feature>
<keyword evidence="5" id="KW-0175">Coiled coil</keyword>
<comment type="caution">
    <text evidence="8">The sequence shown here is derived from an EMBL/GenBank/DDBJ whole genome shotgun (WGS) entry which is preliminary data.</text>
</comment>
<proteinExistence type="predicted"/>
<evidence type="ECO:0000256" key="3">
    <source>
        <dbReference type="ARBA" id="ARBA00022833"/>
    </source>
</evidence>
<feature type="compositionally biased region" description="Low complexity" evidence="6">
    <location>
        <begin position="192"/>
        <end position="213"/>
    </location>
</feature>
<dbReference type="EMBL" id="MCFC01000045">
    <property type="protein sequence ID" value="ORY26702.1"/>
    <property type="molecule type" value="Genomic_DNA"/>
</dbReference>
<dbReference type="Gene3D" id="3.30.40.10">
    <property type="entry name" value="Zinc/RING finger domain, C3HC4 (zinc finger)"/>
    <property type="match status" value="1"/>
</dbReference>
<dbReference type="AlphaFoldDB" id="A0A1Y2AVY9"/>
<reference evidence="8 9" key="1">
    <citation type="submission" date="2016-07" db="EMBL/GenBank/DDBJ databases">
        <title>Pervasive Adenine N6-methylation of Active Genes in Fungi.</title>
        <authorList>
            <consortium name="DOE Joint Genome Institute"/>
            <person name="Mondo S.J."/>
            <person name="Dannebaum R.O."/>
            <person name="Kuo R.C."/>
            <person name="Labutti K."/>
            <person name="Haridas S."/>
            <person name="Kuo A."/>
            <person name="Salamov A."/>
            <person name="Ahrendt S.R."/>
            <person name="Lipzen A."/>
            <person name="Sullivan W."/>
            <person name="Andreopoulos W.B."/>
            <person name="Clum A."/>
            <person name="Lindquist E."/>
            <person name="Daum C."/>
            <person name="Ramamoorthy G.K."/>
            <person name="Gryganskyi A."/>
            <person name="Culley D."/>
            <person name="Magnuson J.K."/>
            <person name="James T.Y."/>
            <person name="O'Malley M.A."/>
            <person name="Stajich J.E."/>
            <person name="Spatafora J.W."/>
            <person name="Visel A."/>
            <person name="Grigoriev I.V."/>
        </authorList>
    </citation>
    <scope>NUCLEOTIDE SEQUENCE [LARGE SCALE GENOMIC DNA]</scope>
    <source>
        <strain evidence="8 9">68-887.2</strain>
    </source>
</reference>
<dbReference type="GO" id="GO:0008270">
    <property type="term" value="F:zinc ion binding"/>
    <property type="evidence" value="ECO:0007669"/>
    <property type="project" value="UniProtKB-KW"/>
</dbReference>
<organism evidence="8 9">
    <name type="scientific">Naematelia encephala</name>
    <dbReference type="NCBI Taxonomy" id="71784"/>
    <lineage>
        <taxon>Eukaryota</taxon>
        <taxon>Fungi</taxon>
        <taxon>Dikarya</taxon>
        <taxon>Basidiomycota</taxon>
        <taxon>Agaricomycotina</taxon>
        <taxon>Tremellomycetes</taxon>
        <taxon>Tremellales</taxon>
        <taxon>Naemateliaceae</taxon>
        <taxon>Naematelia</taxon>
    </lineage>
</organism>
<feature type="domain" description="TRAF-type" evidence="7">
    <location>
        <begin position="7"/>
        <end position="51"/>
    </location>
</feature>
<feature type="zinc finger region" description="TRAF-type" evidence="4">
    <location>
        <begin position="7"/>
        <end position="51"/>
    </location>
</feature>
<dbReference type="STRING" id="71784.A0A1Y2AVY9"/>
<dbReference type="InParanoid" id="A0A1Y2AVY9"/>
<evidence type="ECO:0000313" key="8">
    <source>
        <dbReference type="EMBL" id="ORY26702.1"/>
    </source>
</evidence>
<protein>
    <recommendedName>
        <fullName evidence="7">TRAF-type domain-containing protein</fullName>
    </recommendedName>
</protein>
<dbReference type="Proteomes" id="UP000193986">
    <property type="component" value="Unassembled WGS sequence"/>
</dbReference>
<name>A0A1Y2AVY9_9TREE</name>
<feature type="domain" description="TRAF-type" evidence="7">
    <location>
        <begin position="60"/>
        <end position="97"/>
    </location>
</feature>
<feature type="zinc finger region" description="TRAF-type" evidence="4">
    <location>
        <begin position="60"/>
        <end position="97"/>
    </location>
</feature>
<dbReference type="PROSITE" id="PS50145">
    <property type="entry name" value="ZF_TRAF"/>
    <property type="match status" value="2"/>
</dbReference>
<evidence type="ECO:0000256" key="4">
    <source>
        <dbReference type="PROSITE-ProRule" id="PRU00207"/>
    </source>
</evidence>
<dbReference type="InterPro" id="IPR013083">
    <property type="entry name" value="Znf_RING/FYVE/PHD"/>
</dbReference>
<sequence>MARRRLSHHRAYECFQRKMECRKCGVLLRFRDQTAHLRPECEDQSELCDLCDEPLGASKHLHGWSCPLAHVPCTHSSRGCPSLIARKDLDTHLASCPFEAMSSFFTMNDARFKALEERNDALESEVGRLRAELRDVRGNVSVARMSLGSLWRRDVDGPWARNLQVPRPTRDDPVPEEPNENNTTLPQDLAGSSPSTLPSSDSQPSSVNNQPSLVDSQPSRLIPSLTPRAALDFSAVLRSRPFSSISTSTTPSEASDVSEFLRSGQLSSSSYSHRLAAPTSSFGQHSSSSSSTSTSSSSSPSQSHAEYAFSRLSLSTGPGAATQGLDEILNGLRAVVVNLAAGLDTMERRNEARTMTESLRVLERVESLRAVVSTMRMRELFYHFQPCQCRTVQKIAILHFFNVVPY</sequence>
<keyword evidence="2 4" id="KW-0863">Zinc-finger</keyword>
<evidence type="ECO:0000256" key="6">
    <source>
        <dbReference type="SAM" id="MobiDB-lite"/>
    </source>
</evidence>
<evidence type="ECO:0000313" key="9">
    <source>
        <dbReference type="Proteomes" id="UP000193986"/>
    </source>
</evidence>
<evidence type="ECO:0000256" key="1">
    <source>
        <dbReference type="ARBA" id="ARBA00022723"/>
    </source>
</evidence>
<evidence type="ECO:0000256" key="5">
    <source>
        <dbReference type="SAM" id="Coils"/>
    </source>
</evidence>
<evidence type="ECO:0000256" key="2">
    <source>
        <dbReference type="ARBA" id="ARBA00022771"/>
    </source>
</evidence>
<feature type="coiled-coil region" evidence="5">
    <location>
        <begin position="112"/>
        <end position="139"/>
    </location>
</feature>
<gene>
    <name evidence="8" type="ORF">BCR39DRAFT_252279</name>
</gene>
<dbReference type="InterPro" id="IPR001293">
    <property type="entry name" value="Znf_TRAF"/>
</dbReference>
<keyword evidence="3 4" id="KW-0862">Zinc</keyword>
<keyword evidence="1 4" id="KW-0479">Metal-binding</keyword>
<evidence type="ECO:0000259" key="7">
    <source>
        <dbReference type="PROSITE" id="PS50145"/>
    </source>
</evidence>
<keyword evidence="9" id="KW-1185">Reference proteome</keyword>
<accession>A0A1Y2AVY9</accession>
<dbReference type="OrthoDB" id="1630758at2759"/>
<dbReference type="SUPFAM" id="SSF49599">
    <property type="entry name" value="TRAF domain-like"/>
    <property type="match status" value="1"/>
</dbReference>
<feature type="region of interest" description="Disordered" evidence="6">
    <location>
        <begin position="276"/>
        <end position="302"/>
    </location>
</feature>